<proteinExistence type="predicted"/>
<organism evidence="1 2">
    <name type="scientific">Racocetra persica</name>
    <dbReference type="NCBI Taxonomy" id="160502"/>
    <lineage>
        <taxon>Eukaryota</taxon>
        <taxon>Fungi</taxon>
        <taxon>Fungi incertae sedis</taxon>
        <taxon>Mucoromycota</taxon>
        <taxon>Glomeromycotina</taxon>
        <taxon>Glomeromycetes</taxon>
        <taxon>Diversisporales</taxon>
        <taxon>Gigasporaceae</taxon>
        <taxon>Racocetra</taxon>
    </lineage>
</organism>
<evidence type="ECO:0000313" key="1">
    <source>
        <dbReference type="EMBL" id="CAG8587108.1"/>
    </source>
</evidence>
<accession>A0ACA9MHU0</accession>
<gene>
    <name evidence="1" type="ORF">RPERSI_LOCUS5388</name>
</gene>
<protein>
    <submittedName>
        <fullName evidence="1">14705_t:CDS:1</fullName>
    </submittedName>
</protein>
<dbReference type="Proteomes" id="UP000789920">
    <property type="component" value="Unassembled WGS sequence"/>
</dbReference>
<reference evidence="1" key="1">
    <citation type="submission" date="2021-06" db="EMBL/GenBank/DDBJ databases">
        <authorList>
            <person name="Kallberg Y."/>
            <person name="Tangrot J."/>
            <person name="Rosling A."/>
        </authorList>
    </citation>
    <scope>NUCLEOTIDE SEQUENCE</scope>
    <source>
        <strain evidence="1">MA461A</strain>
    </source>
</reference>
<keyword evidence="2" id="KW-1185">Reference proteome</keyword>
<evidence type="ECO:0000313" key="2">
    <source>
        <dbReference type="Proteomes" id="UP000789920"/>
    </source>
</evidence>
<sequence>MEFILKSLQDLTIECHICCGNALVSDFVNITTKCNHKVCRACVNQHINYHLNTKGITKIECFELSCKALMEYQDMKRVASKDLFERYEHLSFREAIRQIPDFRWCKNPTCGSGQEHFEKENSPIMICDACGKMTCYTHDVSWHEGLTCAEYEIVKGTIEGATRDAIERETKNCPECGARIYKYGEK</sequence>
<dbReference type="EMBL" id="CAJVQC010008026">
    <property type="protein sequence ID" value="CAG8587108.1"/>
    <property type="molecule type" value="Genomic_DNA"/>
</dbReference>
<feature type="non-terminal residue" evidence="1">
    <location>
        <position position="186"/>
    </location>
</feature>
<comment type="caution">
    <text evidence="1">The sequence shown here is derived from an EMBL/GenBank/DDBJ whole genome shotgun (WGS) entry which is preliminary data.</text>
</comment>
<name>A0ACA9MHU0_9GLOM</name>